<reference evidence="2" key="1">
    <citation type="submission" date="2021-04" db="EMBL/GenBank/DDBJ databases">
        <authorList>
            <person name="Hartkoorn R.C."/>
            <person name="Beaudoing E."/>
            <person name="Hot D."/>
        </authorList>
    </citation>
    <scope>NUCLEOTIDE SEQUENCE</scope>
    <source>
        <strain evidence="2">NRRL B-16292</strain>
    </source>
</reference>
<gene>
    <name evidence="2" type="ORF">Dfulv_26675</name>
</gene>
<dbReference type="Proteomes" id="UP001059617">
    <property type="component" value="Chromosome"/>
</dbReference>
<dbReference type="RefSeq" id="WP_259856131.1">
    <property type="nucleotide sequence ID" value="NZ_BAAAST010000155.1"/>
</dbReference>
<protein>
    <submittedName>
        <fullName evidence="2">Uncharacterized protein</fullName>
    </submittedName>
</protein>
<evidence type="ECO:0000256" key="1">
    <source>
        <dbReference type="SAM" id="MobiDB-lite"/>
    </source>
</evidence>
<sequence length="57" mass="6476">MRVGRSAPGLAARDFEHRARTEPKQRFANHAAALIVPKTRLGIRTRNLTARVLLTRR</sequence>
<name>A0ABY5VNZ2_9ACTN</name>
<keyword evidence="3" id="KW-1185">Reference proteome</keyword>
<evidence type="ECO:0000313" key="3">
    <source>
        <dbReference type="Proteomes" id="UP001059617"/>
    </source>
</evidence>
<accession>A0ABY5VNZ2</accession>
<dbReference type="EMBL" id="CP073720">
    <property type="protein sequence ID" value="UWP78756.1"/>
    <property type="molecule type" value="Genomic_DNA"/>
</dbReference>
<organism evidence="2 3">
    <name type="scientific">Dactylosporangium fulvum</name>
    <dbReference type="NCBI Taxonomy" id="53359"/>
    <lineage>
        <taxon>Bacteria</taxon>
        <taxon>Bacillati</taxon>
        <taxon>Actinomycetota</taxon>
        <taxon>Actinomycetes</taxon>
        <taxon>Micromonosporales</taxon>
        <taxon>Micromonosporaceae</taxon>
        <taxon>Dactylosporangium</taxon>
    </lineage>
</organism>
<proteinExistence type="predicted"/>
<feature type="region of interest" description="Disordered" evidence="1">
    <location>
        <begin position="1"/>
        <end position="24"/>
    </location>
</feature>
<feature type="compositionally biased region" description="Basic and acidic residues" evidence="1">
    <location>
        <begin position="13"/>
        <end position="24"/>
    </location>
</feature>
<evidence type="ECO:0000313" key="2">
    <source>
        <dbReference type="EMBL" id="UWP78756.1"/>
    </source>
</evidence>
<reference evidence="2" key="2">
    <citation type="submission" date="2022-09" db="EMBL/GenBank/DDBJ databases">
        <title>Biosynthetic gene clusters of Dactylosporangioum fulvum.</title>
        <authorList>
            <person name="Caradec T."/>
        </authorList>
    </citation>
    <scope>NUCLEOTIDE SEQUENCE</scope>
    <source>
        <strain evidence="2">NRRL B-16292</strain>
    </source>
</reference>